<dbReference type="InterPro" id="IPR052340">
    <property type="entry name" value="RNase_Y/CdgJ"/>
</dbReference>
<keyword evidence="3" id="KW-1185">Reference proteome</keyword>
<dbReference type="InterPro" id="IPR013976">
    <property type="entry name" value="HDOD"/>
</dbReference>
<proteinExistence type="predicted"/>
<name>A0A927F8J6_9BACT</name>
<comment type="caution">
    <text evidence="2">The sequence shown here is derived from an EMBL/GenBank/DDBJ whole genome shotgun (WGS) entry which is preliminary data.</text>
</comment>
<reference evidence="2" key="1">
    <citation type="submission" date="2020-09" db="EMBL/GenBank/DDBJ databases">
        <title>Pelagicoccus enzymogenes sp. nov. with an EPS production, isolated from marine sediment.</title>
        <authorList>
            <person name="Feng X."/>
        </authorList>
    </citation>
    <scope>NUCLEOTIDE SEQUENCE</scope>
    <source>
        <strain evidence="2">NFK12</strain>
    </source>
</reference>
<protein>
    <submittedName>
        <fullName evidence="2">HDOD domain-containing protein</fullName>
    </submittedName>
</protein>
<feature type="domain" description="HDOD" evidence="1">
    <location>
        <begin position="29"/>
        <end position="225"/>
    </location>
</feature>
<evidence type="ECO:0000313" key="3">
    <source>
        <dbReference type="Proteomes" id="UP000622317"/>
    </source>
</evidence>
<dbReference type="Proteomes" id="UP000622317">
    <property type="component" value="Unassembled WGS sequence"/>
</dbReference>
<organism evidence="2 3">
    <name type="scientific">Pelagicoccus enzymogenes</name>
    <dbReference type="NCBI Taxonomy" id="2773457"/>
    <lineage>
        <taxon>Bacteria</taxon>
        <taxon>Pseudomonadati</taxon>
        <taxon>Verrucomicrobiota</taxon>
        <taxon>Opitutia</taxon>
        <taxon>Puniceicoccales</taxon>
        <taxon>Pelagicoccaceae</taxon>
        <taxon>Pelagicoccus</taxon>
    </lineage>
</organism>
<evidence type="ECO:0000259" key="1">
    <source>
        <dbReference type="PROSITE" id="PS51833"/>
    </source>
</evidence>
<sequence>MSTAAPDTLSPLARKTLRRLNDAFESGQTGAMPEIVQTVRKLSGQIATVSIQDLSEIIERDPSVTEKVISAANTFGYNPSGIEIATINEAIHTVGFDRIRNLTLTVMLAQNAGKGLDSEQQREMASLSVCSGMLAQNLVSGSEMFSADPDLAFVSGSLRNYGKLLIATYFLDEYKQARELSQRGDNDAAYHEIFGLTPLELGHTLLLSSNLPDVIMQSLEKLPKEKLARSAQSESEEILISAEFCVKVCELTFDETLNPDQFKSELGALVNMFGDSLPIDLDSVLEGLEKVDSSMSQLNEVIGIKSKDSPANRALRARLDGRSVRAAASSRSGKSIGIGKPNTGLERDLNDILEEMLESEEPLDDEQVKKLYQSLNCAIAAELSIECCMTFLEDQENSRTVRFSARHGTGPLYERIKNRPLVSSDNSDIFSICLARGEDILIQEANAGKIAKVIPEWIHDKGEVNSLIMLPAALNKKLFAIFLGVRSDGSPIEIEPATHQRFRQLRTQLAKMQSRR</sequence>
<dbReference type="PANTHER" id="PTHR33525">
    <property type="match status" value="1"/>
</dbReference>
<evidence type="ECO:0000313" key="2">
    <source>
        <dbReference type="EMBL" id="MBD5780452.1"/>
    </source>
</evidence>
<dbReference type="AlphaFoldDB" id="A0A927F8J6"/>
<dbReference type="RefSeq" id="WP_191617553.1">
    <property type="nucleotide sequence ID" value="NZ_JACYFG010000036.1"/>
</dbReference>
<dbReference type="SUPFAM" id="SSF109604">
    <property type="entry name" value="HD-domain/PDEase-like"/>
    <property type="match status" value="1"/>
</dbReference>
<dbReference type="EMBL" id="JACYFG010000036">
    <property type="protein sequence ID" value="MBD5780452.1"/>
    <property type="molecule type" value="Genomic_DNA"/>
</dbReference>
<dbReference type="Pfam" id="PF08668">
    <property type="entry name" value="HDOD"/>
    <property type="match status" value="1"/>
</dbReference>
<dbReference type="PROSITE" id="PS51833">
    <property type="entry name" value="HDOD"/>
    <property type="match status" value="1"/>
</dbReference>
<accession>A0A927F8J6</accession>
<dbReference type="PANTHER" id="PTHR33525:SF3">
    <property type="entry name" value="RIBONUCLEASE Y"/>
    <property type="match status" value="1"/>
</dbReference>
<dbReference type="Gene3D" id="1.10.3210.10">
    <property type="entry name" value="Hypothetical protein af1432"/>
    <property type="match status" value="1"/>
</dbReference>
<gene>
    <name evidence="2" type="ORF">IEN85_13205</name>
</gene>